<evidence type="ECO:0000313" key="7">
    <source>
        <dbReference type="EMBL" id="EAT77929.2"/>
    </source>
</evidence>
<evidence type="ECO:0000256" key="4">
    <source>
        <dbReference type="ARBA" id="ARBA00022691"/>
    </source>
</evidence>
<dbReference type="SUPFAM" id="SSF52047">
    <property type="entry name" value="RNI-like"/>
    <property type="match status" value="1"/>
</dbReference>
<accession>Q0U0M2</accession>
<protein>
    <recommendedName>
        <fullName evidence="5">Protein-lysine N-methyltransferase EFM4</fullName>
        <ecNumber evidence="5">2.1.1.-</ecNumber>
    </recommendedName>
    <alternativeName>
        <fullName evidence="5">Elongation factor methyltransferase 4</fullName>
    </alternativeName>
</protein>
<dbReference type="KEGG" id="pno:SNOG_14737"/>
<dbReference type="InterPro" id="IPR029063">
    <property type="entry name" value="SAM-dependent_MTases_sf"/>
</dbReference>
<dbReference type="CDD" id="cd02440">
    <property type="entry name" value="AdoMet_MTases"/>
    <property type="match status" value="1"/>
</dbReference>
<dbReference type="STRING" id="321614.Q0U0M2"/>
<dbReference type="GeneID" id="5981844"/>
<dbReference type="InterPro" id="IPR026635">
    <property type="entry name" value="Efm4/METTL10"/>
</dbReference>
<comment type="subcellular location">
    <subcellularLocation>
        <location evidence="5">Cytoplasm</location>
    </subcellularLocation>
</comment>
<name>Q0U0M2_PHANO</name>
<dbReference type="SUPFAM" id="SSF53335">
    <property type="entry name" value="S-adenosyl-L-methionine-dependent methyltransferases"/>
    <property type="match status" value="1"/>
</dbReference>
<comment type="similarity">
    <text evidence="5">Belongs to the class I-like SAM-binding methyltransferase superfamily. EFM4 family.</text>
</comment>
<dbReference type="Gene3D" id="3.80.10.10">
    <property type="entry name" value="Ribonuclease Inhibitor"/>
    <property type="match status" value="1"/>
</dbReference>
<dbReference type="Gene3D" id="3.40.50.150">
    <property type="entry name" value="Vaccinia Virus protein VP39"/>
    <property type="match status" value="1"/>
</dbReference>
<dbReference type="AlphaFoldDB" id="Q0U0M2"/>
<comment type="function">
    <text evidence="5">S-adenosyl-L-methionine-dependent protein-lysine N-methyltransferase that mono- and dimethylates elongation factor 1-alpha at 'Lys-316'. May play a role in intracellular transport.</text>
</comment>
<keyword evidence="4 5" id="KW-0949">S-adenosyl-L-methionine</keyword>
<dbReference type="Pfam" id="PF13847">
    <property type="entry name" value="Methyltransf_31"/>
    <property type="match status" value="1"/>
</dbReference>
<evidence type="ECO:0000313" key="8">
    <source>
        <dbReference type="Proteomes" id="UP000001055"/>
    </source>
</evidence>
<gene>
    <name evidence="5" type="primary">EFM4</name>
    <name evidence="7" type="ORF">SNOG_14737</name>
</gene>
<reference evidence="8" key="1">
    <citation type="journal article" date="2007" name="Plant Cell">
        <title>Dothideomycete-plant interactions illuminated by genome sequencing and EST analysis of the wheat pathogen Stagonospora nodorum.</title>
        <authorList>
            <person name="Hane J.K."/>
            <person name="Lowe R.G."/>
            <person name="Solomon P.S."/>
            <person name="Tan K.C."/>
            <person name="Schoch C.L."/>
            <person name="Spatafora J.W."/>
            <person name="Crous P.W."/>
            <person name="Kodira C."/>
            <person name="Birren B.W."/>
            <person name="Galagan J.E."/>
            <person name="Torriani S.F."/>
            <person name="McDonald B.A."/>
            <person name="Oliver R.P."/>
        </authorList>
    </citation>
    <scope>NUCLEOTIDE SEQUENCE [LARGE SCALE GENOMIC DNA]</scope>
    <source>
        <strain evidence="8">SN15 / ATCC MYA-4574 / FGSC 10173</strain>
    </source>
</reference>
<dbReference type="HOGENOM" id="CLU_370923_0_0_1"/>
<dbReference type="PANTHER" id="PTHR12843">
    <property type="entry name" value="PROTEIN-LYSINE N-METHYLTRANSFERASE METTL10"/>
    <property type="match status" value="1"/>
</dbReference>
<evidence type="ECO:0000256" key="5">
    <source>
        <dbReference type="HAMAP-Rule" id="MF_03188"/>
    </source>
</evidence>
<dbReference type="PANTHER" id="PTHR12843:SF5">
    <property type="entry name" value="EEF1A LYSINE METHYLTRANSFERASE 2"/>
    <property type="match status" value="1"/>
</dbReference>
<sequence length="750" mass="84382">MTSSIERLPVEVFEIIAGDLDLDSYKQVRLSSWRLHSLSLSTFGKRYFAKLTTTLGSPSLDRLVNISNHAYFSGFATQLSIKLLTYRDYKNLTAVRRVGIYPPPKRFSLVPGIKIADIEGESTLYDDLFTSGDTKCITQRLTRALRGLENLKAVRFRTFHSEPGGWRYGEMPERDQKFRTRSFEAVLQSIVVSEIQLEEFSMARKKRTNTLRRGADLGAAVLTLPLPVLTSLQFSFLHLQSLTLSLVAAHNGGSRIPGWENGTSQLVSCAPNLRHLTLSLDRSVHISHYSAAIIKALASSCSLPALDAFHLINCSVQQADLDQFMLAHADTLQVLILNGVRLLSGSWMSFWPSLKAVTRLRFLRFGSLEGTDLVHTTMTAPTHLTPSDLGQKSYWDKAYTTERDNFASNAADEGTIWFSDAGAEERMLSFLEDLSDEGALNKEKTRFLDLGTGNGHLLFALREDEWEGEMVGVDYSGESVRLATEIRGSKGDQYEDIKLEEWDILNQQPGEWLGDGFDVVLDKGTFDAICLSQDTDAQGRRICEGYGERVAPLVKPGGRFLITSCNWTEEELKSWFEGGRFRFSGKVKYPSFTFGGKTGSSVVTLCFEKPLLPLADVFAPTIPLLRPSSPRAVRLHLKYVLHRKTLLRYYLLEECGDFCAAGMEPRYTQDTRAWSFGEEVQHRLRKILVLPRHPETICSQYTRVAILLALCTFALRSPTNQFAQQDARIPQVVRKLAPLFFIVWICGKEF</sequence>
<evidence type="ECO:0000256" key="3">
    <source>
        <dbReference type="ARBA" id="ARBA00022679"/>
    </source>
</evidence>
<dbReference type="InterPro" id="IPR032675">
    <property type="entry name" value="LRR_dom_sf"/>
</dbReference>
<dbReference type="Proteomes" id="UP000001055">
    <property type="component" value="Unassembled WGS sequence"/>
</dbReference>
<keyword evidence="2 5" id="KW-0489">Methyltransferase</keyword>
<organism evidence="7 8">
    <name type="scientific">Phaeosphaeria nodorum (strain SN15 / ATCC MYA-4574 / FGSC 10173)</name>
    <name type="common">Glume blotch fungus</name>
    <name type="synonym">Parastagonospora nodorum</name>
    <dbReference type="NCBI Taxonomy" id="321614"/>
    <lineage>
        <taxon>Eukaryota</taxon>
        <taxon>Fungi</taxon>
        <taxon>Dikarya</taxon>
        <taxon>Ascomycota</taxon>
        <taxon>Pezizomycotina</taxon>
        <taxon>Dothideomycetes</taxon>
        <taxon>Pleosporomycetidae</taxon>
        <taxon>Pleosporales</taxon>
        <taxon>Pleosporineae</taxon>
        <taxon>Phaeosphaeriaceae</taxon>
        <taxon>Parastagonospora</taxon>
    </lineage>
</organism>
<dbReference type="VEuPathDB" id="FungiDB:JI435_147370"/>
<dbReference type="GO" id="GO:0016192">
    <property type="term" value="P:vesicle-mediated transport"/>
    <property type="evidence" value="ECO:0007669"/>
    <property type="project" value="UniProtKB-UniRule"/>
</dbReference>
<dbReference type="VEuPathDB" id="FungiDB:JI435_423120"/>
<dbReference type="eggNOG" id="KOG1271">
    <property type="taxonomic scope" value="Eukaryota"/>
</dbReference>
<keyword evidence="3 5" id="KW-0808">Transferase</keyword>
<evidence type="ECO:0000259" key="6">
    <source>
        <dbReference type="Pfam" id="PF13847"/>
    </source>
</evidence>
<dbReference type="GO" id="GO:0032259">
    <property type="term" value="P:methylation"/>
    <property type="evidence" value="ECO:0007669"/>
    <property type="project" value="UniProtKB-KW"/>
</dbReference>
<feature type="domain" description="Methyltransferase" evidence="6">
    <location>
        <begin position="442"/>
        <end position="575"/>
    </location>
</feature>
<keyword evidence="5" id="KW-0813">Transport</keyword>
<dbReference type="GO" id="GO:0005737">
    <property type="term" value="C:cytoplasm"/>
    <property type="evidence" value="ECO:0000318"/>
    <property type="project" value="GO_Central"/>
</dbReference>
<dbReference type="EMBL" id="CH445357">
    <property type="protein sequence ID" value="EAT77929.2"/>
    <property type="molecule type" value="Genomic_DNA"/>
</dbReference>
<evidence type="ECO:0000256" key="1">
    <source>
        <dbReference type="ARBA" id="ARBA00022490"/>
    </source>
</evidence>
<dbReference type="InParanoid" id="Q0U0M2"/>
<keyword evidence="1 5" id="KW-0963">Cytoplasm</keyword>
<dbReference type="RefSeq" id="XP_001804918.1">
    <property type="nucleotide sequence ID" value="XM_001804866.1"/>
</dbReference>
<evidence type="ECO:0000256" key="2">
    <source>
        <dbReference type="ARBA" id="ARBA00022603"/>
    </source>
</evidence>
<dbReference type="InterPro" id="IPR025714">
    <property type="entry name" value="Methyltranfer_dom"/>
</dbReference>
<dbReference type="HAMAP" id="MF_03188">
    <property type="entry name" value="Methyltr_EFM4"/>
    <property type="match status" value="1"/>
</dbReference>
<proteinExistence type="inferred from homology"/>
<dbReference type="EC" id="2.1.1.-" evidence="5"/>
<dbReference type="GO" id="GO:0016279">
    <property type="term" value="F:protein-lysine N-methyltransferase activity"/>
    <property type="evidence" value="ECO:0000318"/>
    <property type="project" value="GO_Central"/>
</dbReference>